<keyword evidence="2" id="KW-0732">Signal</keyword>
<feature type="chain" id="PRO_5036492106" evidence="2">
    <location>
        <begin position="18"/>
        <end position="118"/>
    </location>
</feature>
<evidence type="ECO:0000256" key="1">
    <source>
        <dbReference type="SAM" id="MobiDB-lite"/>
    </source>
</evidence>
<dbReference type="Proteomes" id="UP000886595">
    <property type="component" value="Unassembled WGS sequence"/>
</dbReference>
<feature type="signal peptide" evidence="2">
    <location>
        <begin position="1"/>
        <end position="17"/>
    </location>
</feature>
<feature type="compositionally biased region" description="Polar residues" evidence="1">
    <location>
        <begin position="34"/>
        <end position="46"/>
    </location>
</feature>
<comment type="caution">
    <text evidence="3">The sequence shown here is derived from an EMBL/GenBank/DDBJ whole genome shotgun (WGS) entry which is preliminary data.</text>
</comment>
<gene>
    <name evidence="3" type="ORF">Bca52824_018340</name>
</gene>
<reference evidence="3 4" key="1">
    <citation type="submission" date="2020-02" db="EMBL/GenBank/DDBJ databases">
        <authorList>
            <person name="Ma Q."/>
            <person name="Huang Y."/>
            <person name="Song X."/>
            <person name="Pei D."/>
        </authorList>
    </citation>
    <scope>NUCLEOTIDE SEQUENCE [LARGE SCALE GENOMIC DNA]</scope>
    <source>
        <strain evidence="3">Sxm20200214</strain>
        <tissue evidence="3">Leaf</tissue>
    </source>
</reference>
<evidence type="ECO:0000313" key="3">
    <source>
        <dbReference type="EMBL" id="KAG2315218.1"/>
    </source>
</evidence>
<sequence>MDFANSPLLLLSSSSQALVVFVAELVLRPEAPVLSSSAPRQLSWDLTSPPRNPPESKLLTATGSSQTWLVVVIEFVFQPAEPDSSSATLVVISVMAELCEEKVDLSNGGFPFICTACP</sequence>
<keyword evidence="4" id="KW-1185">Reference proteome</keyword>
<evidence type="ECO:0000256" key="2">
    <source>
        <dbReference type="SAM" id="SignalP"/>
    </source>
</evidence>
<organism evidence="3 4">
    <name type="scientific">Brassica carinata</name>
    <name type="common">Ethiopian mustard</name>
    <name type="synonym">Abyssinian cabbage</name>
    <dbReference type="NCBI Taxonomy" id="52824"/>
    <lineage>
        <taxon>Eukaryota</taxon>
        <taxon>Viridiplantae</taxon>
        <taxon>Streptophyta</taxon>
        <taxon>Embryophyta</taxon>
        <taxon>Tracheophyta</taxon>
        <taxon>Spermatophyta</taxon>
        <taxon>Magnoliopsida</taxon>
        <taxon>eudicotyledons</taxon>
        <taxon>Gunneridae</taxon>
        <taxon>Pentapetalae</taxon>
        <taxon>rosids</taxon>
        <taxon>malvids</taxon>
        <taxon>Brassicales</taxon>
        <taxon>Brassicaceae</taxon>
        <taxon>Brassiceae</taxon>
        <taxon>Brassica</taxon>
    </lineage>
</organism>
<accession>A0A8X8AYH1</accession>
<protein>
    <submittedName>
        <fullName evidence="3">Uncharacterized protein</fullName>
    </submittedName>
</protein>
<feature type="region of interest" description="Disordered" evidence="1">
    <location>
        <begin position="34"/>
        <end position="58"/>
    </location>
</feature>
<evidence type="ECO:0000313" key="4">
    <source>
        <dbReference type="Proteomes" id="UP000886595"/>
    </source>
</evidence>
<dbReference type="AlphaFoldDB" id="A0A8X8AYH1"/>
<dbReference type="EMBL" id="JAAMPC010000004">
    <property type="protein sequence ID" value="KAG2315218.1"/>
    <property type="molecule type" value="Genomic_DNA"/>
</dbReference>
<proteinExistence type="predicted"/>
<name>A0A8X8AYH1_BRACI</name>